<dbReference type="Pfam" id="PF00462">
    <property type="entry name" value="Glutaredoxin"/>
    <property type="match status" value="1"/>
</dbReference>
<proteinExistence type="predicted"/>
<sequence length="71" mass="8068">MNTLYTIHGCSVCARSRKHLIQEEIPFEEVNILNTPKAQRNLKEHIGEVYTPVLVTNESVVKGKDILTYQG</sequence>
<feature type="domain" description="Glutaredoxin" evidence="1">
    <location>
        <begin position="3"/>
        <end position="60"/>
    </location>
</feature>
<evidence type="ECO:0000313" key="3">
    <source>
        <dbReference type="Proteomes" id="UP000614490"/>
    </source>
</evidence>
<evidence type="ECO:0000313" key="2">
    <source>
        <dbReference type="EMBL" id="MBH0231693.1"/>
    </source>
</evidence>
<accession>A0A931HYT3</accession>
<name>A0A931HYT3_9BACI</name>
<dbReference type="AlphaFoldDB" id="A0A931HYT3"/>
<protein>
    <recommendedName>
        <fullName evidence="1">Glutaredoxin domain-containing protein</fullName>
    </recommendedName>
</protein>
<dbReference type="SUPFAM" id="SSF52833">
    <property type="entry name" value="Thioredoxin-like"/>
    <property type="match status" value="1"/>
</dbReference>
<dbReference type="RefSeq" id="WP_197318325.1">
    <property type="nucleotide sequence ID" value="NZ_JADZSC010000004.1"/>
</dbReference>
<dbReference type="InterPro" id="IPR036249">
    <property type="entry name" value="Thioredoxin-like_sf"/>
</dbReference>
<dbReference type="PROSITE" id="PS51354">
    <property type="entry name" value="GLUTAREDOXIN_2"/>
    <property type="match status" value="1"/>
</dbReference>
<evidence type="ECO:0000259" key="1">
    <source>
        <dbReference type="Pfam" id="PF00462"/>
    </source>
</evidence>
<comment type="caution">
    <text evidence="2">The sequence shown here is derived from an EMBL/GenBank/DDBJ whole genome shotgun (WGS) entry which is preliminary data.</text>
</comment>
<organism evidence="2 3">
    <name type="scientific">Halobacillus yeomjeoni</name>
    <dbReference type="NCBI Taxonomy" id="311194"/>
    <lineage>
        <taxon>Bacteria</taxon>
        <taxon>Bacillati</taxon>
        <taxon>Bacillota</taxon>
        <taxon>Bacilli</taxon>
        <taxon>Bacillales</taxon>
        <taxon>Bacillaceae</taxon>
        <taxon>Halobacillus</taxon>
    </lineage>
</organism>
<dbReference type="EMBL" id="JADZSC010000004">
    <property type="protein sequence ID" value="MBH0231693.1"/>
    <property type="molecule type" value="Genomic_DNA"/>
</dbReference>
<dbReference type="Gene3D" id="3.40.30.10">
    <property type="entry name" value="Glutaredoxin"/>
    <property type="match status" value="1"/>
</dbReference>
<reference evidence="2 3" key="1">
    <citation type="journal article" date="2005" name="Int. J. Syst. Evol. Microbiol.">
        <title>Halobacillus yeomjeoni sp. nov., isolated from a marine solar saltern in Korea.</title>
        <authorList>
            <person name="Yoon J.H."/>
            <person name="Kang S.J."/>
            <person name="Lee C.H."/>
            <person name="Oh H.W."/>
            <person name="Oh T.K."/>
        </authorList>
    </citation>
    <scope>NUCLEOTIDE SEQUENCE [LARGE SCALE GENOMIC DNA]</scope>
    <source>
        <strain evidence="2 3">KCTC 3957</strain>
    </source>
</reference>
<keyword evidence="3" id="KW-1185">Reference proteome</keyword>
<dbReference type="Proteomes" id="UP000614490">
    <property type="component" value="Unassembled WGS sequence"/>
</dbReference>
<dbReference type="InterPro" id="IPR002109">
    <property type="entry name" value="Glutaredoxin"/>
</dbReference>
<gene>
    <name evidence="2" type="ORF">H0267_15890</name>
</gene>